<feature type="transmembrane region" description="Helical" evidence="8">
    <location>
        <begin position="115"/>
        <end position="132"/>
    </location>
</feature>
<dbReference type="AlphaFoldDB" id="A0A972G414"/>
<feature type="domain" description="Methylamine utilisation protein MauE" evidence="9">
    <location>
        <begin position="3"/>
        <end position="130"/>
    </location>
</feature>
<accession>A0A972G414</accession>
<keyword evidence="7 8" id="KW-0472">Membrane</keyword>
<comment type="pathway">
    <text evidence="3">One-carbon metabolism; methylamine degradation.</text>
</comment>
<feature type="transmembrane region" description="Helical" evidence="8">
    <location>
        <begin position="144"/>
        <end position="161"/>
    </location>
</feature>
<feature type="transmembrane region" description="Helical" evidence="8">
    <location>
        <begin position="77"/>
        <end position="95"/>
    </location>
</feature>
<evidence type="ECO:0000256" key="6">
    <source>
        <dbReference type="ARBA" id="ARBA00022989"/>
    </source>
</evidence>
<evidence type="ECO:0000259" key="9">
    <source>
        <dbReference type="Pfam" id="PF07291"/>
    </source>
</evidence>
<feature type="transmembrane region" description="Helical" evidence="8">
    <location>
        <begin position="46"/>
        <end position="65"/>
    </location>
</feature>
<comment type="subcellular location">
    <subcellularLocation>
        <location evidence="2">Membrane</location>
        <topology evidence="2">Multi-pass membrane protein</topology>
    </subcellularLocation>
</comment>
<reference evidence="10" key="1">
    <citation type="submission" date="2020-04" db="EMBL/GenBank/DDBJ databases">
        <title>Description of Shewanella salipaludis sp. nov., isolated from a salt marsh.</title>
        <authorList>
            <person name="Park S."/>
            <person name="Yoon J.-H."/>
        </authorList>
    </citation>
    <scope>NUCLEOTIDE SEQUENCE</scope>
    <source>
        <strain evidence="10">SHSM-M6</strain>
    </source>
</reference>
<proteinExistence type="predicted"/>
<gene>
    <name evidence="10" type="ORF">HC757_02440</name>
</gene>
<dbReference type="GO" id="GO:0030416">
    <property type="term" value="P:methylamine metabolic process"/>
    <property type="evidence" value="ECO:0007669"/>
    <property type="project" value="InterPro"/>
</dbReference>
<dbReference type="InterPro" id="IPR009908">
    <property type="entry name" value="Methylamine_util_MauE"/>
</dbReference>
<comment type="function">
    <text evidence="1">May be specifically involved in the processing, transport, and/or maturation of the MADH beta-subunit.</text>
</comment>
<evidence type="ECO:0000256" key="1">
    <source>
        <dbReference type="ARBA" id="ARBA00003475"/>
    </source>
</evidence>
<keyword evidence="5 8" id="KW-0812">Transmembrane</keyword>
<dbReference type="Pfam" id="PF07291">
    <property type="entry name" value="MauE"/>
    <property type="match status" value="1"/>
</dbReference>
<dbReference type="Proteomes" id="UP000737113">
    <property type="component" value="Unassembled WGS sequence"/>
</dbReference>
<evidence type="ECO:0000256" key="4">
    <source>
        <dbReference type="ARBA" id="ARBA00019078"/>
    </source>
</evidence>
<name>A0A972G414_9GAMM</name>
<protein>
    <recommendedName>
        <fullName evidence="4">Methylamine utilization protein MauE</fullName>
    </recommendedName>
</protein>
<evidence type="ECO:0000313" key="11">
    <source>
        <dbReference type="Proteomes" id="UP000737113"/>
    </source>
</evidence>
<evidence type="ECO:0000256" key="3">
    <source>
        <dbReference type="ARBA" id="ARBA00004856"/>
    </source>
</evidence>
<comment type="caution">
    <text evidence="10">The sequence shown here is derived from an EMBL/GenBank/DDBJ whole genome shotgun (WGS) entry which is preliminary data.</text>
</comment>
<evidence type="ECO:0000313" key="10">
    <source>
        <dbReference type="EMBL" id="NMH64035.1"/>
    </source>
</evidence>
<organism evidence="10 11">
    <name type="scientific">Shewanella salipaludis</name>
    <dbReference type="NCBI Taxonomy" id="2723052"/>
    <lineage>
        <taxon>Bacteria</taxon>
        <taxon>Pseudomonadati</taxon>
        <taxon>Pseudomonadota</taxon>
        <taxon>Gammaproteobacteria</taxon>
        <taxon>Alteromonadales</taxon>
        <taxon>Shewanellaceae</taxon>
        <taxon>Shewanella</taxon>
    </lineage>
</organism>
<evidence type="ECO:0000256" key="7">
    <source>
        <dbReference type="ARBA" id="ARBA00023136"/>
    </source>
</evidence>
<dbReference type="EMBL" id="JAAXYH010000001">
    <property type="protein sequence ID" value="NMH64035.1"/>
    <property type="molecule type" value="Genomic_DNA"/>
</dbReference>
<dbReference type="GO" id="GO:0016020">
    <property type="term" value="C:membrane"/>
    <property type="evidence" value="ECO:0007669"/>
    <property type="project" value="UniProtKB-SubCell"/>
</dbReference>
<evidence type="ECO:0000256" key="2">
    <source>
        <dbReference type="ARBA" id="ARBA00004141"/>
    </source>
</evidence>
<evidence type="ECO:0000256" key="8">
    <source>
        <dbReference type="SAM" id="Phobius"/>
    </source>
</evidence>
<keyword evidence="11" id="KW-1185">Reference proteome</keyword>
<keyword evidence="6 8" id="KW-1133">Transmembrane helix</keyword>
<evidence type="ECO:0000256" key="5">
    <source>
        <dbReference type="ARBA" id="ARBA00022692"/>
    </source>
</evidence>
<sequence length="171" mass="19299">MIYLAEFCRLFIFIVLVLAAWGKTNSFARFRDSLADTLNVPVQWRLLSALGLVATEWMLAAMLLIDGPWRALAMQAALLLFVSFALYIASILIKHRLVSCHCFGRENRHVNAYDFYRTLILIAACFIMLTFTSSALTLVPASQWLLFGCAFMLAQITIHLPDVATLLRHDA</sequence>
<dbReference type="RefSeq" id="WP_169562700.1">
    <property type="nucleotide sequence ID" value="NZ_JAAXYH010000001.1"/>
</dbReference>